<dbReference type="Proteomes" id="UP001497623">
    <property type="component" value="Unassembled WGS sequence"/>
</dbReference>
<dbReference type="InterPro" id="IPR002035">
    <property type="entry name" value="VWF_A"/>
</dbReference>
<feature type="compositionally biased region" description="Polar residues" evidence="1">
    <location>
        <begin position="1209"/>
        <end position="1218"/>
    </location>
</feature>
<feature type="region of interest" description="Disordered" evidence="1">
    <location>
        <begin position="1246"/>
        <end position="1302"/>
    </location>
</feature>
<proteinExistence type="predicted"/>
<feature type="region of interest" description="Disordered" evidence="1">
    <location>
        <begin position="1168"/>
        <end position="1230"/>
    </location>
</feature>
<dbReference type="EMBL" id="CAXKWB010005373">
    <property type="protein sequence ID" value="CAL4078066.1"/>
    <property type="molecule type" value="Genomic_DNA"/>
</dbReference>
<dbReference type="Pfam" id="PF08434">
    <property type="entry name" value="CLCA"/>
    <property type="match status" value="2"/>
</dbReference>
<evidence type="ECO:0000259" key="3">
    <source>
        <dbReference type="PROSITE" id="PS50234"/>
    </source>
</evidence>
<feature type="compositionally biased region" description="Polar residues" evidence="1">
    <location>
        <begin position="1168"/>
        <end position="1178"/>
    </location>
</feature>
<dbReference type="InterPro" id="IPR013642">
    <property type="entry name" value="CLCA_N"/>
</dbReference>
<evidence type="ECO:0000256" key="2">
    <source>
        <dbReference type="SAM" id="Phobius"/>
    </source>
</evidence>
<sequence length="1401" mass="153522">MSPACENNLVYIHQGKSPMTSLFEKEKVNRIENVTITAMHNANSLKRKHCNFNKPPNLASMLVLVVVLTVMVGSVRSAPTSSYSTGGARELVLSEGRYHGLRIDISDSIAQEDCRVVLNGLKSVLEAWSSALHVATDGRASLGSATVVMPSKWSSRPCLLPITPDHISKIPIQNAQIRVEPPHAVFGDLPYVQQSGGCGKGGDYLQMGAGFLSLGNSTSEQLGLAGRLLVAEWAKYRWGVFSEASQGHDATYPPYWYTHDGEWLPSVCSNGVERPLPPFCPPEADHLCTWQPQPHHNATSSLLAMPNLQQVAKLCSRKDHNREVPTKQNHLCKGRSAWEVMELSQDFVDGRNPSSPVLPAPPQLYFVSRPRLRFILLVEDSDIMNVQRRWEFVRKAVRRVMVYDLPDGAEAGVVVFNKRSREAAPLARLESVTDLRERVGSSLPRNPATAGARDTCVMCGLRQSLDTLREGEAETHGSNIIMITSGSHSRKNEAKEVEQMVKSEGLRLVLLLYPVVDRPGHPTPTHALADIAKKSGGSIITVMDEGVGNDSKVSMLVSLMEALRAAVMVGGAITPALVHSHSYPGGRASLAEGTFVLDDTLGRAVRFAVYYYSLAHVGNTIKLTGPSGSTFASVSLQEEDQDVNMIFVSLREAERGVWRYHVENRADSHQALHVQVTADNRLDNPVTVRVWTSQDRENHQPDAVETHTRDKLRATAESVIIYGEIKINDIPVMGAAVMAILQRLGTNSTGGTYPAVNVPLLDLGTGEPDITRGDGVYSRFAPALAGPARYSIVLMVDAGQGVIPLPRPQRHDYRHQHKIIDMQMPILGEGGALGGGCCGSSLPYTDTRQAPPFTRHLAGPTIEITTNTATSDTIMAPPARITDLIAWVNSTSGKIVLEWTAVGSSWDWGTALQYEGFVADRIAEARRCRGTPLRSLPSNPAPASQRERITLEIYISENLGKWICVRAVNQHGMKGSPSNPAGAWPPRPHGHDHATIGARGEGLTTREDMQKHTEKIAVISGCLIGVALIAILVFGYCYFFPVALIKKFNKRTSSLDDLSQNKGSVLINGRSPSRMSDSRGSVHGSPDVAKIEVIPLTACTTQNEAMYDQRTKESGNNTNLTGLNHNKNNDNSMKSTLSMSIPDVTKVQVPVMSNEEPITPEMNQKFYTLGHNSSTNHRSPLRLRGTDDVGCASNETPTHKYTLAEAQNIDDSQNSYYSPPTFDDASNKQTASLSHENLLMSQGVEGQYRSPYPTNPFNKNYDPSYHPHHLDAHNGISSTQHLPPDHDSKFNNQPLNYIPDNAYGQHSVANKKELPYMASPVLSETSHSPKPTSRGGSRRGSSVDQRYFSLPRHGMKERLSYHSSQESFSSQTLNDDRNSPPPPPAPEDHSRSYRHSIALMV</sequence>
<feature type="compositionally biased region" description="Low complexity" evidence="1">
    <location>
        <begin position="1333"/>
        <end position="1342"/>
    </location>
</feature>
<feature type="compositionally biased region" description="Polar residues" evidence="1">
    <location>
        <begin position="1322"/>
        <end position="1331"/>
    </location>
</feature>
<dbReference type="GO" id="GO:0032991">
    <property type="term" value="C:protein-containing complex"/>
    <property type="evidence" value="ECO:0007669"/>
    <property type="project" value="UniProtKB-ARBA"/>
</dbReference>
<evidence type="ECO:0000313" key="4">
    <source>
        <dbReference type="EMBL" id="CAL4078066.1"/>
    </source>
</evidence>
<gene>
    <name evidence="4" type="ORF">MNOR_LOCUS10557</name>
</gene>
<feature type="transmembrane region" description="Helical" evidence="2">
    <location>
        <begin position="1016"/>
        <end position="1045"/>
    </location>
</feature>
<accession>A0AAV2QAX0</accession>
<protein>
    <recommendedName>
        <fullName evidence="3">VWFA domain-containing protein</fullName>
    </recommendedName>
</protein>
<feature type="compositionally biased region" description="Polar residues" evidence="1">
    <location>
        <begin position="1070"/>
        <end position="1079"/>
    </location>
</feature>
<name>A0AAV2QAX0_MEGNR</name>
<feature type="compositionally biased region" description="Low complexity" evidence="1">
    <location>
        <begin position="1361"/>
        <end position="1370"/>
    </location>
</feature>
<feature type="non-terminal residue" evidence="4">
    <location>
        <position position="1401"/>
    </location>
</feature>
<evidence type="ECO:0000313" key="5">
    <source>
        <dbReference type="Proteomes" id="UP001497623"/>
    </source>
</evidence>
<reference evidence="4 5" key="1">
    <citation type="submission" date="2024-05" db="EMBL/GenBank/DDBJ databases">
        <authorList>
            <person name="Wallberg A."/>
        </authorList>
    </citation>
    <scope>NUCLEOTIDE SEQUENCE [LARGE SCALE GENOMIC DNA]</scope>
</reference>
<dbReference type="Gene3D" id="3.40.50.410">
    <property type="entry name" value="von Willebrand factor, type A domain"/>
    <property type="match status" value="1"/>
</dbReference>
<comment type="caution">
    <text evidence="4">The sequence shown here is derived from an EMBL/GenBank/DDBJ whole genome shotgun (WGS) entry which is preliminary data.</text>
</comment>
<dbReference type="Pfam" id="PF00092">
    <property type="entry name" value="VWA"/>
    <property type="match status" value="1"/>
</dbReference>
<keyword evidence="2" id="KW-0472">Membrane</keyword>
<keyword evidence="2" id="KW-1133">Transmembrane helix</keyword>
<keyword evidence="5" id="KW-1185">Reference proteome</keyword>
<feature type="domain" description="VWFA" evidence="3">
    <location>
        <begin position="373"/>
        <end position="563"/>
    </location>
</feature>
<dbReference type="PROSITE" id="PS50234">
    <property type="entry name" value="VWFA"/>
    <property type="match status" value="1"/>
</dbReference>
<feature type="region of interest" description="Disordered" evidence="1">
    <location>
        <begin position="1322"/>
        <end position="1344"/>
    </location>
</feature>
<feature type="region of interest" description="Disordered" evidence="1">
    <location>
        <begin position="1357"/>
        <end position="1401"/>
    </location>
</feature>
<dbReference type="SUPFAM" id="SSF53300">
    <property type="entry name" value="vWA-like"/>
    <property type="match status" value="1"/>
</dbReference>
<feature type="region of interest" description="Disordered" evidence="1">
    <location>
        <begin position="1062"/>
        <end position="1086"/>
    </location>
</feature>
<keyword evidence="2" id="KW-0812">Transmembrane</keyword>
<dbReference type="InterPro" id="IPR036465">
    <property type="entry name" value="vWFA_dom_sf"/>
</dbReference>
<evidence type="ECO:0000256" key="1">
    <source>
        <dbReference type="SAM" id="MobiDB-lite"/>
    </source>
</evidence>
<organism evidence="4 5">
    <name type="scientific">Meganyctiphanes norvegica</name>
    <name type="common">Northern krill</name>
    <name type="synonym">Thysanopoda norvegica</name>
    <dbReference type="NCBI Taxonomy" id="48144"/>
    <lineage>
        <taxon>Eukaryota</taxon>
        <taxon>Metazoa</taxon>
        <taxon>Ecdysozoa</taxon>
        <taxon>Arthropoda</taxon>
        <taxon>Crustacea</taxon>
        <taxon>Multicrustacea</taxon>
        <taxon>Malacostraca</taxon>
        <taxon>Eumalacostraca</taxon>
        <taxon>Eucarida</taxon>
        <taxon>Euphausiacea</taxon>
        <taxon>Euphausiidae</taxon>
        <taxon>Meganyctiphanes</taxon>
    </lineage>
</organism>
<dbReference type="CDD" id="cd00198">
    <property type="entry name" value="vWFA"/>
    <property type="match status" value="1"/>
</dbReference>